<feature type="region of interest" description="Disordered" evidence="1">
    <location>
        <begin position="345"/>
        <end position="383"/>
    </location>
</feature>
<dbReference type="InterPro" id="IPR029033">
    <property type="entry name" value="His_PPase_superfam"/>
</dbReference>
<evidence type="ECO:0000256" key="1">
    <source>
        <dbReference type="SAM" id="MobiDB-lite"/>
    </source>
</evidence>
<dbReference type="OrthoDB" id="414418at2759"/>
<dbReference type="InterPro" id="IPR013078">
    <property type="entry name" value="His_Pase_superF_clade-1"/>
</dbReference>
<sequence length="407" mass="46499">MVVKTIYIARHGYRSNWVSQGPYPLPPTGIDSDVPLAEHGLKQSKELAHYILSLENQPELVFSSPFYRCLQTSEPIGDILELPILVERGIGEWYRPDRPVIPTAAPLDVLQRFFPGKIDPNWESQIIPSSKGETEQDLFMRCAKFWPLFIEQVEKQYPNVETILLVTHAAAKAALGMNLLGFANWREPLDEDGTIIRSGSCSLDKYELDIESTYQDEAEDVPFERRKWRMTMNGNVEFLSKGEEMNWDYRNAQEAGSDADLKLRREAAAGKGEAPINEREMETVYVSVDIPSSNYREKSEIDRTATLQYSGLETETPLFKVGDQLYEGKWKKLVGTELAFPNEPVTTKKNTKNAGLNELSAQEDDIDSTKYSEVTNDAPELEQEEDKHIEKIYRIRDRIVLDKVERI</sequence>
<name>A0A7H9HPN3_9SACH</name>
<dbReference type="SMART" id="SM00855">
    <property type="entry name" value="PGAM"/>
    <property type="match status" value="1"/>
</dbReference>
<feature type="compositionally biased region" description="Polar residues" evidence="1">
    <location>
        <begin position="345"/>
        <end position="354"/>
    </location>
</feature>
<dbReference type="AlphaFoldDB" id="A0A7H9HPN3"/>
<dbReference type="PIRSF" id="PIRSF036802">
    <property type="entry name" value="Tau55_TFC7"/>
    <property type="match status" value="1"/>
</dbReference>
<reference evidence="3 4" key="1">
    <citation type="submission" date="2020-06" db="EMBL/GenBank/DDBJ databases">
        <title>The yeast mating-type switching endonuclease HO is a domesticated member of an unorthodox homing genetic element family.</title>
        <authorList>
            <person name="Coughlan A.Y."/>
            <person name="Lombardi L."/>
            <person name="Braun-Galleani S."/>
            <person name="Martos A.R."/>
            <person name="Galeote V."/>
            <person name="Bigey F."/>
            <person name="Dequin S."/>
            <person name="Byrne K.P."/>
            <person name="Wolfe K.H."/>
        </authorList>
    </citation>
    <scope>NUCLEOTIDE SEQUENCE [LARGE SCALE GENOMIC DNA]</scope>
    <source>
        <strain evidence="3 4">CBS2947</strain>
    </source>
</reference>
<dbReference type="InterPro" id="IPR014623">
    <property type="entry name" value="Tfc7/tau55"/>
</dbReference>
<dbReference type="Gene3D" id="2.60.40.4370">
    <property type="match status" value="1"/>
</dbReference>
<dbReference type="Pfam" id="PF00300">
    <property type="entry name" value="His_Phos_1"/>
    <property type="match status" value="1"/>
</dbReference>
<evidence type="ECO:0000313" key="4">
    <source>
        <dbReference type="Proteomes" id="UP000510647"/>
    </source>
</evidence>
<evidence type="ECO:0000259" key="2">
    <source>
        <dbReference type="Pfam" id="PF10419"/>
    </source>
</evidence>
<dbReference type="PANTHER" id="PTHR16469">
    <property type="entry name" value="UBIQUITIN-ASSOCIATED AND SH3 DOMAIN-CONTAINING BA-RELATED"/>
    <property type="match status" value="1"/>
</dbReference>
<dbReference type="CDD" id="cd07067">
    <property type="entry name" value="HP_PGM_like"/>
    <property type="match status" value="1"/>
</dbReference>
<dbReference type="InterPro" id="IPR019481">
    <property type="entry name" value="TFIIIC_triple_barrel"/>
</dbReference>
<accession>A0A7H9HPN3</accession>
<dbReference type="FunFam" id="3.40.50.1240:FF:000034">
    <property type="entry name" value="Transcription factor TFIIIC subunit"/>
    <property type="match status" value="1"/>
</dbReference>
<feature type="domain" description="Transcription factor TFIIIC triple barrel" evidence="2">
    <location>
        <begin position="280"/>
        <end position="405"/>
    </location>
</feature>
<keyword evidence="4" id="KW-1185">Reference proteome</keyword>
<dbReference type="PANTHER" id="PTHR16469:SF51">
    <property type="entry name" value="TRANSCRIPTION FACTOR TAU 55 KDA SUBUNIT"/>
    <property type="match status" value="1"/>
</dbReference>
<evidence type="ECO:0000313" key="3">
    <source>
        <dbReference type="EMBL" id="QLQ79688.1"/>
    </source>
</evidence>
<dbReference type="Pfam" id="PF10419">
    <property type="entry name" value="TFIIIC_sub6"/>
    <property type="match status" value="1"/>
</dbReference>
<protein>
    <recommendedName>
        <fullName evidence="2">Transcription factor TFIIIC triple barrel domain-containing protein</fullName>
    </recommendedName>
</protein>
<proteinExistence type="predicted"/>
<dbReference type="Gene3D" id="3.40.50.1240">
    <property type="entry name" value="Phosphoglycerate mutase-like"/>
    <property type="match status" value="1"/>
</dbReference>
<dbReference type="SUPFAM" id="SSF53254">
    <property type="entry name" value="Phosphoglycerate mutase-like"/>
    <property type="match status" value="1"/>
</dbReference>
<dbReference type="GO" id="GO:0016791">
    <property type="term" value="F:phosphatase activity"/>
    <property type="evidence" value="ECO:0007669"/>
    <property type="project" value="UniProtKB-ARBA"/>
</dbReference>
<dbReference type="EMBL" id="CP059269">
    <property type="protein sequence ID" value="QLQ79688.1"/>
    <property type="molecule type" value="Genomic_DNA"/>
</dbReference>
<dbReference type="Proteomes" id="UP000510647">
    <property type="component" value="Chromosome 3"/>
</dbReference>
<gene>
    <name evidence="3" type="ORF">HG537_0C03360</name>
</gene>
<organism evidence="3 4">
    <name type="scientific">Torulaspora globosa</name>
    <dbReference type="NCBI Taxonomy" id="48254"/>
    <lineage>
        <taxon>Eukaryota</taxon>
        <taxon>Fungi</taxon>
        <taxon>Dikarya</taxon>
        <taxon>Ascomycota</taxon>
        <taxon>Saccharomycotina</taxon>
        <taxon>Saccharomycetes</taxon>
        <taxon>Saccharomycetales</taxon>
        <taxon>Saccharomycetaceae</taxon>
        <taxon>Torulaspora</taxon>
    </lineage>
</organism>
<dbReference type="InterPro" id="IPR051710">
    <property type="entry name" value="Phosphatase_SH3-domain"/>
</dbReference>